<reference evidence="2 3" key="1">
    <citation type="journal article" date="2010" name="J. Bacteriol.">
        <title>Genome sequences of Oceanicola granulosus HTCC2516(T) and Oceanicola batsensis HTCC2597(TDelta).</title>
        <authorList>
            <person name="Thrash J.C."/>
            <person name="Cho J.C."/>
            <person name="Vergin K.L."/>
            <person name="Giovannoni S.J."/>
        </authorList>
    </citation>
    <scope>NUCLEOTIDE SEQUENCE [LARGE SCALE GENOMIC DNA]</scope>
    <source>
        <strain evidence="3">ATCC BAA-863 / DSM 15984 / KCTC 12145 / HTCC2597</strain>
    </source>
</reference>
<protein>
    <submittedName>
        <fullName evidence="2">TonB domain protein, putative</fullName>
    </submittedName>
</protein>
<feature type="compositionally biased region" description="Low complexity" evidence="1">
    <location>
        <begin position="160"/>
        <end position="173"/>
    </location>
</feature>
<feature type="compositionally biased region" description="Low complexity" evidence="1">
    <location>
        <begin position="214"/>
        <end position="223"/>
    </location>
</feature>
<feature type="compositionally biased region" description="Low complexity" evidence="1">
    <location>
        <begin position="62"/>
        <end position="99"/>
    </location>
</feature>
<evidence type="ECO:0000313" key="3">
    <source>
        <dbReference type="Proteomes" id="UP000004318"/>
    </source>
</evidence>
<accession>A3TZ13</accession>
<dbReference type="Gene3D" id="3.30.1150.10">
    <property type="match status" value="1"/>
</dbReference>
<dbReference type="AlphaFoldDB" id="A3TZ13"/>
<dbReference type="STRING" id="252305.OB2597_15655"/>
<feature type="compositionally biased region" description="Acidic residues" evidence="1">
    <location>
        <begin position="239"/>
        <end position="249"/>
    </location>
</feature>
<sequence length="390" mass="40869">MHAGHIISGAGHLALFAWALIGSFSLPPDDAIEVTDVALISPEEYAALTPAEQPPGADTEVAELPAPAPAEDASPVTPQADSAPEQAQPEAAEAPQSETSPERPDLTAPQAEVADSTQEITPPSEDTAVLLPTPSEEAPRAIPRVAPRPVERPNPDAAIDETPTAPSAPSPDATEARPEEEERAPEEATTEIITEAEDQGDGPPKVSKRPPSGRPVRTAAAEPEPAETPEPEPAPTPEPEPDPEPDPEPVPEQKDAINDALERALAGSTSTAASDDVPSGPIGPPLTSGERDALRVAVSACWNTGSLSTDALRTTVVVGVDMSEDGRPKNDTIRLISSTGGAGDAERQAFEAARRAIIRCGAKGFGLPVDKYEHWRDIEMTFNPEKMRIK</sequence>
<dbReference type="HOGENOM" id="CLU_059728_0_0_5"/>
<comment type="caution">
    <text evidence="2">The sequence shown here is derived from an EMBL/GenBank/DDBJ whole genome shotgun (WGS) entry which is preliminary data.</text>
</comment>
<evidence type="ECO:0000313" key="2">
    <source>
        <dbReference type="EMBL" id="EAQ02831.1"/>
    </source>
</evidence>
<dbReference type="RefSeq" id="WP_009807340.1">
    <property type="nucleotide sequence ID" value="NZ_CH724131.1"/>
</dbReference>
<feature type="compositionally biased region" description="Basic and acidic residues" evidence="1">
    <location>
        <begin position="251"/>
        <end position="262"/>
    </location>
</feature>
<evidence type="ECO:0000256" key="1">
    <source>
        <dbReference type="SAM" id="MobiDB-lite"/>
    </source>
</evidence>
<name>A3TZ13_PSEBH</name>
<organism evidence="2 3">
    <name type="scientific">Pseudooceanicola batsensis (strain ATCC BAA-863 / DSM 15984 / KCTC 12145 / HTCC2597)</name>
    <name type="common">Oceanicola batsensis</name>
    <dbReference type="NCBI Taxonomy" id="252305"/>
    <lineage>
        <taxon>Bacteria</taxon>
        <taxon>Pseudomonadati</taxon>
        <taxon>Pseudomonadota</taxon>
        <taxon>Alphaproteobacteria</taxon>
        <taxon>Rhodobacterales</taxon>
        <taxon>Paracoccaceae</taxon>
        <taxon>Pseudooceanicola</taxon>
    </lineage>
</organism>
<dbReference type="OrthoDB" id="7161229at2"/>
<dbReference type="SUPFAM" id="SSF74653">
    <property type="entry name" value="TolA/TonB C-terminal domain"/>
    <property type="match status" value="1"/>
</dbReference>
<dbReference type="EMBL" id="AAMO01000006">
    <property type="protein sequence ID" value="EAQ02831.1"/>
    <property type="molecule type" value="Genomic_DNA"/>
</dbReference>
<dbReference type="eggNOG" id="COG3266">
    <property type="taxonomic scope" value="Bacteria"/>
</dbReference>
<proteinExistence type="predicted"/>
<gene>
    <name evidence="2" type="ORF">OB2597_15655</name>
</gene>
<keyword evidence="3" id="KW-1185">Reference proteome</keyword>
<dbReference type="Proteomes" id="UP000004318">
    <property type="component" value="Unassembled WGS sequence"/>
</dbReference>
<feature type="region of interest" description="Disordered" evidence="1">
    <location>
        <begin position="48"/>
        <end position="288"/>
    </location>
</feature>